<organism evidence="8 9">
    <name type="scientific">Rhodosorus marinus</name>
    <dbReference type="NCBI Taxonomy" id="101924"/>
    <lineage>
        <taxon>Eukaryota</taxon>
        <taxon>Rhodophyta</taxon>
        <taxon>Stylonematophyceae</taxon>
        <taxon>Stylonematales</taxon>
        <taxon>Stylonemataceae</taxon>
        <taxon>Rhodosorus</taxon>
    </lineage>
</organism>
<comment type="caution">
    <text evidence="8">The sequence shown here is derived from an EMBL/GenBank/DDBJ whole genome shotgun (WGS) entry which is preliminary data.</text>
</comment>
<dbReference type="EMBL" id="JAMWBK010000010">
    <property type="protein sequence ID" value="KAJ8901607.1"/>
    <property type="molecule type" value="Genomic_DNA"/>
</dbReference>
<dbReference type="AlphaFoldDB" id="A0AAV8UJU6"/>
<sequence length="463" mass="51947">MSSSLTRKAKCEGVDGYVSVKDDTITWFPDKPGSQTRKKIDVSQITQVKKTPDGTSRAMIRIEHSNGKLTLEFVTKTGRADFSERLAVDDAVQGLRKSYKQKQIDESERAKAAEEAKLAPSAPAPAAPVGPIVPLEGNLSAQEYERRMEVLNKRSDINQLHKKLVGQGLVRDSKFWEFIRYRLEDDDPVKAQASVKRKEVKRGFPTAWEDPTSSTAESSGTGHRFVLTAATRNKIFAQHPNIELAFRDNVPKKMTGEEFWEKYSKSRYFHSSRGGTATEADKLFALYDAQAPMKIAQELRDRKAGLTTTLDLEKADDHRVVHVQNVHQEGSSNIKNDMYLPKLQQLNRHGKLVLDSNASSKPSDIAWSADEDELQHPLPDLEEDRNPPMIPLKIKNRMLFFEGLGAQSSTAEPSVRKHGLDAMSDRISSWQPDLKRFAKPIPASTSIYKEVFGLSDSAKLNSR</sequence>
<evidence type="ECO:0000256" key="1">
    <source>
        <dbReference type="ARBA" id="ARBA00004123"/>
    </source>
</evidence>
<dbReference type="Proteomes" id="UP001157974">
    <property type="component" value="Unassembled WGS sequence"/>
</dbReference>
<dbReference type="PROSITE" id="PS50858">
    <property type="entry name" value="BSD"/>
    <property type="match status" value="1"/>
</dbReference>
<evidence type="ECO:0000256" key="6">
    <source>
        <dbReference type="ARBA" id="ARBA00023242"/>
    </source>
</evidence>
<dbReference type="Pfam" id="PF08567">
    <property type="entry name" value="PH_TFIIH"/>
    <property type="match status" value="1"/>
</dbReference>
<evidence type="ECO:0000313" key="9">
    <source>
        <dbReference type="Proteomes" id="UP001157974"/>
    </source>
</evidence>
<evidence type="ECO:0000256" key="2">
    <source>
        <dbReference type="ARBA" id="ARBA00009448"/>
    </source>
</evidence>
<accession>A0AAV8UJU6</accession>
<name>A0AAV8UJU6_9RHOD</name>
<evidence type="ECO:0000259" key="7">
    <source>
        <dbReference type="PROSITE" id="PS50858"/>
    </source>
</evidence>
<feature type="domain" description="BSD" evidence="7">
    <location>
        <begin position="235"/>
        <end position="271"/>
    </location>
</feature>
<evidence type="ECO:0000256" key="4">
    <source>
        <dbReference type="ARBA" id="ARBA00023015"/>
    </source>
</evidence>
<proteinExistence type="inferred from homology"/>
<gene>
    <name evidence="8" type="ORF">NDN08_003815</name>
</gene>
<dbReference type="InterPro" id="IPR013876">
    <property type="entry name" value="TFIIH_BTF_p62_N"/>
</dbReference>
<dbReference type="GO" id="GO:0006351">
    <property type="term" value="P:DNA-templated transcription"/>
    <property type="evidence" value="ECO:0007669"/>
    <property type="project" value="InterPro"/>
</dbReference>
<keyword evidence="3" id="KW-0677">Repeat</keyword>
<dbReference type="GO" id="GO:0006289">
    <property type="term" value="P:nucleotide-excision repair"/>
    <property type="evidence" value="ECO:0007669"/>
    <property type="project" value="InterPro"/>
</dbReference>
<keyword evidence="4" id="KW-0805">Transcription regulation</keyword>
<dbReference type="InterPro" id="IPR027079">
    <property type="entry name" value="Tfb1/GTF2H1"/>
</dbReference>
<keyword evidence="6" id="KW-0539">Nucleus</keyword>
<comment type="subcellular location">
    <subcellularLocation>
        <location evidence="1">Nucleus</location>
    </subcellularLocation>
</comment>
<dbReference type="InterPro" id="IPR035925">
    <property type="entry name" value="BSD_dom_sf"/>
</dbReference>
<dbReference type="SUPFAM" id="SSF50729">
    <property type="entry name" value="PH domain-like"/>
    <property type="match status" value="1"/>
</dbReference>
<dbReference type="Gene3D" id="6.10.140.1200">
    <property type="match status" value="1"/>
</dbReference>
<dbReference type="PANTHER" id="PTHR12856">
    <property type="entry name" value="TRANSCRIPTION INITIATION FACTOR IIH-RELATED"/>
    <property type="match status" value="1"/>
</dbReference>
<evidence type="ECO:0000256" key="3">
    <source>
        <dbReference type="ARBA" id="ARBA00022737"/>
    </source>
</evidence>
<evidence type="ECO:0000256" key="5">
    <source>
        <dbReference type="ARBA" id="ARBA00023163"/>
    </source>
</evidence>
<comment type="similarity">
    <text evidence="2">Belongs to the TFB1 family.</text>
</comment>
<dbReference type="Gene3D" id="2.30.29.30">
    <property type="entry name" value="Pleckstrin-homology domain (PH domain)/Phosphotyrosine-binding domain (PTB)"/>
    <property type="match status" value="1"/>
</dbReference>
<keyword evidence="9" id="KW-1185">Reference proteome</keyword>
<reference evidence="8 9" key="1">
    <citation type="journal article" date="2023" name="Nat. Commun.">
        <title>Origin of minicircular mitochondrial genomes in red algae.</title>
        <authorList>
            <person name="Lee Y."/>
            <person name="Cho C.H."/>
            <person name="Lee Y.M."/>
            <person name="Park S.I."/>
            <person name="Yang J.H."/>
            <person name="West J.A."/>
            <person name="Bhattacharya D."/>
            <person name="Yoon H.S."/>
        </authorList>
    </citation>
    <scope>NUCLEOTIDE SEQUENCE [LARGE SCALE GENOMIC DNA]</scope>
    <source>
        <strain evidence="8 9">CCMP1338</strain>
        <tissue evidence="8">Whole cell</tissue>
    </source>
</reference>
<dbReference type="Pfam" id="PF03909">
    <property type="entry name" value="BSD"/>
    <property type="match status" value="1"/>
</dbReference>
<dbReference type="GO" id="GO:0000439">
    <property type="term" value="C:transcription factor TFIIH core complex"/>
    <property type="evidence" value="ECO:0007669"/>
    <property type="project" value="InterPro"/>
</dbReference>
<keyword evidence="5" id="KW-0804">Transcription</keyword>
<evidence type="ECO:0000313" key="8">
    <source>
        <dbReference type="EMBL" id="KAJ8901607.1"/>
    </source>
</evidence>
<dbReference type="InterPro" id="IPR011993">
    <property type="entry name" value="PH-like_dom_sf"/>
</dbReference>
<protein>
    <recommendedName>
        <fullName evidence="7">BSD domain-containing protein</fullName>
    </recommendedName>
</protein>
<dbReference type="InterPro" id="IPR005607">
    <property type="entry name" value="BSD_dom"/>
</dbReference>
<dbReference type="SUPFAM" id="SSF140383">
    <property type="entry name" value="BSD domain-like"/>
    <property type="match status" value="1"/>
</dbReference>